<feature type="region of interest" description="Disordered" evidence="1">
    <location>
        <begin position="1"/>
        <end position="29"/>
    </location>
</feature>
<evidence type="ECO:0000313" key="3">
    <source>
        <dbReference type="Proteomes" id="UP000186955"/>
    </source>
</evidence>
<name>A0A1Q5UMP6_9EURO</name>
<dbReference type="Proteomes" id="UP000186955">
    <property type="component" value="Unassembled WGS sequence"/>
</dbReference>
<feature type="compositionally biased region" description="Basic and acidic residues" evidence="1">
    <location>
        <begin position="1"/>
        <end position="11"/>
    </location>
</feature>
<organism evidence="2 3">
    <name type="scientific">Penicillium subrubescens</name>
    <dbReference type="NCBI Taxonomy" id="1316194"/>
    <lineage>
        <taxon>Eukaryota</taxon>
        <taxon>Fungi</taxon>
        <taxon>Dikarya</taxon>
        <taxon>Ascomycota</taxon>
        <taxon>Pezizomycotina</taxon>
        <taxon>Eurotiomycetes</taxon>
        <taxon>Eurotiomycetidae</taxon>
        <taxon>Eurotiales</taxon>
        <taxon>Aspergillaceae</taxon>
        <taxon>Penicillium</taxon>
    </lineage>
</organism>
<dbReference type="EMBL" id="MNBE01000126">
    <property type="protein sequence ID" value="OKP13733.1"/>
    <property type="molecule type" value="Genomic_DNA"/>
</dbReference>
<keyword evidence="3" id="KW-1185">Reference proteome</keyword>
<reference evidence="2 3" key="1">
    <citation type="submission" date="2016-10" db="EMBL/GenBank/DDBJ databases">
        <title>Genome sequence of the ascomycete fungus Penicillium subrubescens.</title>
        <authorList>
            <person name="De Vries R.P."/>
            <person name="Peng M."/>
            <person name="Dilokpimol A."/>
            <person name="Hilden K."/>
            <person name="Makela M.R."/>
            <person name="Grigoriev I."/>
            <person name="Riley R."/>
            <person name="Granchi Z."/>
        </authorList>
    </citation>
    <scope>NUCLEOTIDE SEQUENCE [LARGE SCALE GENOMIC DNA]</scope>
    <source>
        <strain evidence="2 3">CBS 132785</strain>
    </source>
</reference>
<protein>
    <submittedName>
        <fullName evidence="2">Uncharacterized protein</fullName>
    </submittedName>
</protein>
<comment type="caution">
    <text evidence="2">The sequence shown here is derived from an EMBL/GenBank/DDBJ whole genome shotgun (WGS) entry which is preliminary data.</text>
</comment>
<evidence type="ECO:0000256" key="1">
    <source>
        <dbReference type="SAM" id="MobiDB-lite"/>
    </source>
</evidence>
<accession>A0A1Q5UMP6</accession>
<sequence>MSALKKNEGFKKRQSAVIEKPNSNPSPTLYLPFRPLPHLSQATRGETDATLTTTRAATDLVNQLCLQSSPFEAREN</sequence>
<gene>
    <name evidence="2" type="ORF">PENSUB_576</name>
</gene>
<proteinExistence type="predicted"/>
<dbReference type="AlphaFoldDB" id="A0A1Q5UMP6"/>
<evidence type="ECO:0000313" key="2">
    <source>
        <dbReference type="EMBL" id="OKP13733.1"/>
    </source>
</evidence>